<organism evidence="2 3">
    <name type="scientific">Oceanobacillus chungangensis</name>
    <dbReference type="NCBI Taxonomy" id="1229152"/>
    <lineage>
        <taxon>Bacteria</taxon>
        <taxon>Bacillati</taxon>
        <taxon>Bacillota</taxon>
        <taxon>Bacilli</taxon>
        <taxon>Bacillales</taxon>
        <taxon>Bacillaceae</taxon>
        <taxon>Oceanobacillus</taxon>
    </lineage>
</organism>
<dbReference type="InterPro" id="IPR037523">
    <property type="entry name" value="VOC_core"/>
</dbReference>
<dbReference type="PROSITE" id="PS51819">
    <property type="entry name" value="VOC"/>
    <property type="match status" value="1"/>
</dbReference>
<dbReference type="Pfam" id="PF00903">
    <property type="entry name" value="Glyoxalase"/>
    <property type="match status" value="1"/>
</dbReference>
<dbReference type="AlphaFoldDB" id="A0A3D8PY78"/>
<dbReference type="InterPro" id="IPR004360">
    <property type="entry name" value="Glyas_Fos-R_dOase_dom"/>
</dbReference>
<dbReference type="RefSeq" id="WP_115748471.1">
    <property type="nucleotide sequence ID" value="NZ_PIOD01000004.1"/>
</dbReference>
<accession>A0A3D8PY78</accession>
<dbReference type="OrthoDB" id="2608626at2"/>
<keyword evidence="3" id="KW-1185">Reference proteome</keyword>
<dbReference type="InterPro" id="IPR029068">
    <property type="entry name" value="Glyas_Bleomycin-R_OHBP_Dase"/>
</dbReference>
<evidence type="ECO:0000259" key="1">
    <source>
        <dbReference type="PROSITE" id="PS51819"/>
    </source>
</evidence>
<sequence length="139" mass="16036">MIAAATLIDRRDRTIRLRGLIVKMSLLERVDSICLKVSDIEKASTWYQDILGFNESFKGDNYRILTVGNSKVPLTIEEGVVRSSHSQVYPIFYSKNIENVYDVLKENCVTVSDLHYDGVNKYFNLFDLDGNKLQVCYWD</sequence>
<dbReference type="Proteomes" id="UP000256520">
    <property type="component" value="Unassembled WGS sequence"/>
</dbReference>
<evidence type="ECO:0000313" key="3">
    <source>
        <dbReference type="Proteomes" id="UP000256520"/>
    </source>
</evidence>
<dbReference type="Gene3D" id="3.10.180.10">
    <property type="entry name" value="2,3-Dihydroxybiphenyl 1,2-Dioxygenase, domain 1"/>
    <property type="match status" value="1"/>
</dbReference>
<gene>
    <name evidence="2" type="ORF">CWR45_03765</name>
</gene>
<protein>
    <recommendedName>
        <fullName evidence="1">VOC domain-containing protein</fullName>
    </recommendedName>
</protein>
<reference evidence="3" key="1">
    <citation type="submission" date="2017-11" db="EMBL/GenBank/DDBJ databases">
        <authorList>
            <person name="Zhu W."/>
        </authorList>
    </citation>
    <scope>NUCLEOTIDE SEQUENCE [LARGE SCALE GENOMIC DNA]</scope>
    <source>
        <strain evidence="3">CAU 1051</strain>
    </source>
</reference>
<dbReference type="CDD" id="cd06587">
    <property type="entry name" value="VOC"/>
    <property type="match status" value="1"/>
</dbReference>
<feature type="domain" description="VOC" evidence="1">
    <location>
        <begin position="29"/>
        <end position="138"/>
    </location>
</feature>
<evidence type="ECO:0000313" key="2">
    <source>
        <dbReference type="EMBL" id="RDW20974.1"/>
    </source>
</evidence>
<dbReference type="EMBL" id="PIOD01000004">
    <property type="protein sequence ID" value="RDW20974.1"/>
    <property type="molecule type" value="Genomic_DNA"/>
</dbReference>
<dbReference type="SUPFAM" id="SSF54593">
    <property type="entry name" value="Glyoxalase/Bleomycin resistance protein/Dihydroxybiphenyl dioxygenase"/>
    <property type="match status" value="1"/>
</dbReference>
<name>A0A3D8PY78_9BACI</name>
<proteinExistence type="predicted"/>
<comment type="caution">
    <text evidence="2">The sequence shown here is derived from an EMBL/GenBank/DDBJ whole genome shotgun (WGS) entry which is preliminary data.</text>
</comment>